<dbReference type="eggNOG" id="COG5606">
    <property type="taxonomic scope" value="Bacteria"/>
</dbReference>
<organism evidence="2 3">
    <name type="scientific">Neorhizobium galegae bv. officinalis bv. officinalis str. HAMBI 1141</name>
    <dbReference type="NCBI Taxonomy" id="1028801"/>
    <lineage>
        <taxon>Bacteria</taxon>
        <taxon>Pseudomonadati</taxon>
        <taxon>Pseudomonadota</taxon>
        <taxon>Alphaproteobacteria</taxon>
        <taxon>Hyphomicrobiales</taxon>
        <taxon>Rhizobiaceae</taxon>
        <taxon>Rhizobium/Agrobacterium group</taxon>
        <taxon>Neorhizobium</taxon>
    </lineage>
</organism>
<gene>
    <name evidence="2" type="ORF">RG1141_CH06880</name>
</gene>
<dbReference type="HOGENOM" id="CLU_163934_2_2_5"/>
<dbReference type="Pfam" id="PF13744">
    <property type="entry name" value="HTH_37"/>
    <property type="match status" value="1"/>
</dbReference>
<dbReference type="InterPro" id="IPR039554">
    <property type="entry name" value="HigA2-like_HTH"/>
</dbReference>
<protein>
    <submittedName>
        <fullName evidence="2">Uncharacterized conserved small protein-like</fullName>
    </submittedName>
</protein>
<dbReference type="CDD" id="cd00093">
    <property type="entry name" value="HTH_XRE"/>
    <property type="match status" value="1"/>
</dbReference>
<sequence length="93" mass="10194">MERQSFSNVWDALEDTPAEAANMSMRSALLIAIEQKVRNWNVTQKDAAARLGITQPRLNDLLRGRIANFSLDALVELAGKVGLSVRLDIADAA</sequence>
<dbReference type="InterPro" id="IPR010982">
    <property type="entry name" value="Lambda_DNA-bd_dom_sf"/>
</dbReference>
<dbReference type="SUPFAM" id="SSF47413">
    <property type="entry name" value="lambda repressor-like DNA-binding domains"/>
    <property type="match status" value="1"/>
</dbReference>
<evidence type="ECO:0000313" key="2">
    <source>
        <dbReference type="EMBL" id="CDN53048.1"/>
    </source>
</evidence>
<feature type="domain" description="HTH cro/C1-type" evidence="1">
    <location>
        <begin position="41"/>
        <end position="89"/>
    </location>
</feature>
<proteinExistence type="predicted"/>
<dbReference type="KEGG" id="ngl:RG1141_CH06880"/>
<accession>A0A068T3K8</accession>
<dbReference type="EMBL" id="HG938355">
    <property type="protein sequence ID" value="CDN53048.1"/>
    <property type="molecule type" value="Genomic_DNA"/>
</dbReference>
<evidence type="ECO:0000259" key="1">
    <source>
        <dbReference type="PROSITE" id="PS50943"/>
    </source>
</evidence>
<dbReference type="PROSITE" id="PS50943">
    <property type="entry name" value="HTH_CROC1"/>
    <property type="match status" value="1"/>
</dbReference>
<dbReference type="GO" id="GO:0003677">
    <property type="term" value="F:DNA binding"/>
    <property type="evidence" value="ECO:0007669"/>
    <property type="project" value="InterPro"/>
</dbReference>
<dbReference type="AlphaFoldDB" id="A0A068T3K8"/>
<evidence type="ECO:0000313" key="3">
    <source>
        <dbReference type="Proteomes" id="UP000028186"/>
    </source>
</evidence>
<dbReference type="Gene3D" id="1.10.260.40">
    <property type="entry name" value="lambda repressor-like DNA-binding domains"/>
    <property type="match status" value="1"/>
</dbReference>
<dbReference type="RefSeq" id="WP_038540835.1">
    <property type="nucleotide sequence ID" value="NZ_HG938355.1"/>
</dbReference>
<dbReference type="PATRIC" id="fig|1028801.3.peg.700"/>
<reference evidence="3" key="1">
    <citation type="journal article" date="2014" name="BMC Genomics">
        <title>Genome sequencing of two Neorhizobium galegae strains reveals a noeT gene responsible for the unusual acetylation of the nodulation factors.</title>
        <authorList>
            <person name="Osterman J."/>
            <person name="Marsh J."/>
            <person name="Laine P.K."/>
            <person name="Zeng Z."/>
            <person name="Alatalo E."/>
            <person name="Sullivan J.T."/>
            <person name="Young J.P."/>
            <person name="Thomas-Oates J."/>
            <person name="Paulin L."/>
            <person name="Lindstrom K."/>
        </authorList>
    </citation>
    <scope>NUCLEOTIDE SEQUENCE [LARGE SCALE GENOMIC DNA]</scope>
    <source>
        <strain evidence="3">HAMBI 1141</strain>
    </source>
</reference>
<dbReference type="Proteomes" id="UP000028186">
    <property type="component" value="Chromosome I"/>
</dbReference>
<dbReference type="InterPro" id="IPR001387">
    <property type="entry name" value="Cro/C1-type_HTH"/>
</dbReference>
<name>A0A068T3K8_NEOGA</name>